<reference evidence="7 8" key="1">
    <citation type="submission" date="2019-03" db="EMBL/GenBank/DDBJ databases">
        <authorList>
            <person name="Gaulin E."/>
            <person name="Dumas B."/>
        </authorList>
    </citation>
    <scope>NUCLEOTIDE SEQUENCE [LARGE SCALE GENOMIC DNA]</scope>
    <source>
        <strain evidence="7">CBS 568.67</strain>
    </source>
</reference>
<dbReference type="OrthoDB" id="2363873at2759"/>
<sequence>MKLQRSIESWLLGIAVAQSICLHVFPDFHVLHVMLVNFEAVALCFHLWRYELAPIYALVLLNASYVGIPSVVSSAWTTQAILSVVGVLVAAILQPLPSFPPLSSTHPDVGCQAVRLNGLDCRIFYPATRSSHPFTPYLFYGHQLGIGLSVFVPQLRPWFFSSLRNGTLHARADAPLKPHPDGTPGWPVVLYSHGLGNTLEIGSSTCQYLASKGNVVVALTHTDGSAAVYRSPDATWHYYQHPPPSAAKNWDGEGYGIRNNQLHTRVSNVQKVLDAVDGMNQDRASVFYQSMDLLRVAAMGHSFGGATVLATAKQDARIKAVVALDAWMQPLDKALVRDGLAVPTCSLVSQQWIEWKDHHETMQQFMHKCQHPHTAFLAIQRTKHNNFIELPLFSPLLNRVAGMAGPADPTYVLHMTGQLAAGYLCRVLQGDMAFQSMFQQFPELLVLNAKTKTTANDE</sequence>
<evidence type="ECO:0000256" key="3">
    <source>
        <dbReference type="ARBA" id="ARBA00022963"/>
    </source>
</evidence>
<evidence type="ECO:0000313" key="7">
    <source>
        <dbReference type="EMBL" id="VFT95768.1"/>
    </source>
</evidence>
<keyword evidence="8" id="KW-1185">Reference proteome</keyword>
<gene>
    <name evidence="7" type="primary">Aste57867_19043</name>
    <name evidence="6" type="ORF">As57867_018979</name>
    <name evidence="7" type="ORF">ASTE57867_19043</name>
</gene>
<reference evidence="6" key="2">
    <citation type="submission" date="2019-06" db="EMBL/GenBank/DDBJ databases">
        <title>Genomics analysis of Aphanomyces spp. identifies a new class of oomycete effector associated with host adaptation.</title>
        <authorList>
            <person name="Gaulin E."/>
        </authorList>
    </citation>
    <scope>NUCLEOTIDE SEQUENCE</scope>
    <source>
        <strain evidence="6">CBS 578.67</strain>
    </source>
</reference>
<dbReference type="Proteomes" id="UP000332933">
    <property type="component" value="Unassembled WGS sequence"/>
</dbReference>
<keyword evidence="4" id="KW-0443">Lipid metabolism</keyword>
<dbReference type="PANTHER" id="PTHR10272">
    <property type="entry name" value="PLATELET-ACTIVATING FACTOR ACETYLHYDROLASE"/>
    <property type="match status" value="1"/>
</dbReference>
<feature type="transmembrane region" description="Helical" evidence="5">
    <location>
        <begin position="55"/>
        <end position="72"/>
    </location>
</feature>
<keyword evidence="5" id="KW-1133">Transmembrane helix</keyword>
<evidence type="ECO:0000256" key="5">
    <source>
        <dbReference type="SAM" id="Phobius"/>
    </source>
</evidence>
<dbReference type="EC" id="3.1.1.47" evidence="1"/>
<dbReference type="Gene3D" id="3.40.50.1820">
    <property type="entry name" value="alpha/beta hydrolase"/>
    <property type="match status" value="1"/>
</dbReference>
<evidence type="ECO:0000313" key="8">
    <source>
        <dbReference type="Proteomes" id="UP000332933"/>
    </source>
</evidence>
<evidence type="ECO:0000256" key="4">
    <source>
        <dbReference type="ARBA" id="ARBA00023098"/>
    </source>
</evidence>
<dbReference type="Pfam" id="PF03403">
    <property type="entry name" value="PAF-AH_p_II"/>
    <property type="match status" value="1"/>
</dbReference>
<evidence type="ECO:0000313" key="6">
    <source>
        <dbReference type="EMBL" id="KAF0689540.1"/>
    </source>
</evidence>
<dbReference type="PANTHER" id="PTHR10272:SF0">
    <property type="entry name" value="PLATELET-ACTIVATING FACTOR ACETYLHYDROLASE"/>
    <property type="match status" value="1"/>
</dbReference>
<name>A0A485LBV2_9STRA</name>
<keyword evidence="5" id="KW-0812">Transmembrane</keyword>
<proteinExistence type="predicted"/>
<keyword evidence="5" id="KW-0472">Membrane</keyword>
<dbReference type="EMBL" id="CAADRA010006460">
    <property type="protein sequence ID" value="VFT95768.1"/>
    <property type="molecule type" value="Genomic_DNA"/>
</dbReference>
<evidence type="ECO:0000256" key="2">
    <source>
        <dbReference type="ARBA" id="ARBA00022801"/>
    </source>
</evidence>
<dbReference type="GO" id="GO:0003847">
    <property type="term" value="F:1-alkyl-2-acetylglycerophosphocholine esterase activity"/>
    <property type="evidence" value="ECO:0007669"/>
    <property type="project" value="UniProtKB-EC"/>
</dbReference>
<dbReference type="AlphaFoldDB" id="A0A485LBV2"/>
<dbReference type="EMBL" id="VJMH01006439">
    <property type="protein sequence ID" value="KAF0689540.1"/>
    <property type="molecule type" value="Genomic_DNA"/>
</dbReference>
<evidence type="ECO:0000256" key="1">
    <source>
        <dbReference type="ARBA" id="ARBA00013201"/>
    </source>
</evidence>
<organism evidence="7 8">
    <name type="scientific">Aphanomyces stellatus</name>
    <dbReference type="NCBI Taxonomy" id="120398"/>
    <lineage>
        <taxon>Eukaryota</taxon>
        <taxon>Sar</taxon>
        <taxon>Stramenopiles</taxon>
        <taxon>Oomycota</taxon>
        <taxon>Saprolegniomycetes</taxon>
        <taxon>Saprolegniales</taxon>
        <taxon>Verrucalvaceae</taxon>
        <taxon>Aphanomyces</taxon>
    </lineage>
</organism>
<dbReference type="GO" id="GO:0016042">
    <property type="term" value="P:lipid catabolic process"/>
    <property type="evidence" value="ECO:0007669"/>
    <property type="project" value="UniProtKB-KW"/>
</dbReference>
<dbReference type="InterPro" id="IPR029058">
    <property type="entry name" value="AB_hydrolase_fold"/>
</dbReference>
<keyword evidence="3" id="KW-0442">Lipid degradation</keyword>
<feature type="transmembrane region" description="Helical" evidence="5">
    <location>
        <begin position="7"/>
        <end position="25"/>
    </location>
</feature>
<protein>
    <recommendedName>
        <fullName evidence="1">1-alkyl-2-acetylglycerophosphocholine esterase</fullName>
        <ecNumber evidence="1">3.1.1.47</ecNumber>
    </recommendedName>
</protein>
<keyword evidence="2" id="KW-0378">Hydrolase</keyword>
<dbReference type="SUPFAM" id="SSF53474">
    <property type="entry name" value="alpha/beta-Hydrolases"/>
    <property type="match status" value="1"/>
</dbReference>
<accession>A0A485LBV2</accession>
<feature type="transmembrane region" description="Helical" evidence="5">
    <location>
        <begin position="78"/>
        <end position="96"/>
    </location>
</feature>